<feature type="transmembrane region" description="Helical" evidence="6">
    <location>
        <begin position="37"/>
        <end position="58"/>
    </location>
</feature>
<evidence type="ECO:0000313" key="9">
    <source>
        <dbReference type="Proteomes" id="UP000192343"/>
    </source>
</evidence>
<dbReference type="OrthoDB" id="370611at2"/>
<dbReference type="AlphaFoldDB" id="A0A1Y1RVV0"/>
<dbReference type="PANTHER" id="PTHR32322">
    <property type="entry name" value="INNER MEMBRANE TRANSPORTER"/>
    <property type="match status" value="1"/>
</dbReference>
<keyword evidence="2" id="KW-1003">Cell membrane</keyword>
<evidence type="ECO:0000259" key="7">
    <source>
        <dbReference type="Pfam" id="PF00892"/>
    </source>
</evidence>
<feature type="transmembrane region" description="Helical" evidence="6">
    <location>
        <begin position="161"/>
        <end position="181"/>
    </location>
</feature>
<dbReference type="SUPFAM" id="SSF103481">
    <property type="entry name" value="Multidrug resistance efflux transporter EmrE"/>
    <property type="match status" value="2"/>
</dbReference>
<dbReference type="STRING" id="1963862.B4O97_13575"/>
<feature type="transmembrane region" description="Helical" evidence="6">
    <location>
        <begin position="98"/>
        <end position="116"/>
    </location>
</feature>
<proteinExistence type="predicted"/>
<keyword evidence="5 6" id="KW-0472">Membrane</keyword>
<dbReference type="PANTHER" id="PTHR32322:SF18">
    <property type="entry name" value="S-ADENOSYLMETHIONINE_S-ADENOSYLHOMOCYSTEINE TRANSPORTER"/>
    <property type="match status" value="1"/>
</dbReference>
<feature type="transmembrane region" description="Helical" evidence="6">
    <location>
        <begin position="64"/>
        <end position="86"/>
    </location>
</feature>
<comment type="caution">
    <text evidence="8">The sequence shown here is derived from an EMBL/GenBank/DDBJ whole genome shotgun (WGS) entry which is preliminary data.</text>
</comment>
<dbReference type="InterPro" id="IPR037185">
    <property type="entry name" value="EmrE-like"/>
</dbReference>
<evidence type="ECO:0000256" key="6">
    <source>
        <dbReference type="SAM" id="Phobius"/>
    </source>
</evidence>
<feature type="transmembrane region" description="Helical" evidence="6">
    <location>
        <begin position="282"/>
        <end position="299"/>
    </location>
</feature>
<feature type="domain" description="EamA" evidence="7">
    <location>
        <begin position="3"/>
        <end position="139"/>
    </location>
</feature>
<organism evidence="8 9">
    <name type="scientific">Marispirochaeta aestuarii</name>
    <dbReference type="NCBI Taxonomy" id="1963862"/>
    <lineage>
        <taxon>Bacteria</taxon>
        <taxon>Pseudomonadati</taxon>
        <taxon>Spirochaetota</taxon>
        <taxon>Spirochaetia</taxon>
        <taxon>Spirochaetales</taxon>
        <taxon>Spirochaetaceae</taxon>
        <taxon>Marispirochaeta</taxon>
    </lineage>
</organism>
<accession>A0A1Y1RVV0</accession>
<dbReference type="EMBL" id="MWQY01000015">
    <property type="protein sequence ID" value="ORC34174.1"/>
    <property type="molecule type" value="Genomic_DNA"/>
</dbReference>
<keyword evidence="4 6" id="KW-1133">Transmembrane helix</keyword>
<name>A0A1Y1RVV0_9SPIO</name>
<dbReference type="GO" id="GO:0005886">
    <property type="term" value="C:plasma membrane"/>
    <property type="evidence" value="ECO:0007669"/>
    <property type="project" value="UniProtKB-SubCell"/>
</dbReference>
<reference evidence="8 9" key="1">
    <citation type="submission" date="2017-03" db="EMBL/GenBank/DDBJ databases">
        <title>Draft Genome sequence of Marispirochaeta sp. strain JC444.</title>
        <authorList>
            <person name="Shivani Y."/>
            <person name="Subhash Y."/>
            <person name="Sasikala C."/>
            <person name="Ramana C."/>
        </authorList>
    </citation>
    <scope>NUCLEOTIDE SEQUENCE [LARGE SCALE GENOMIC DNA]</scope>
    <source>
        <strain evidence="8 9">JC444</strain>
    </source>
</reference>
<dbReference type="InterPro" id="IPR000620">
    <property type="entry name" value="EamA_dom"/>
</dbReference>
<evidence type="ECO:0000256" key="5">
    <source>
        <dbReference type="ARBA" id="ARBA00023136"/>
    </source>
</evidence>
<keyword evidence="3 6" id="KW-0812">Transmembrane</keyword>
<feature type="domain" description="EamA" evidence="7">
    <location>
        <begin position="159"/>
        <end position="298"/>
    </location>
</feature>
<protein>
    <submittedName>
        <fullName evidence="8">EamA family transporter</fullName>
    </submittedName>
</protein>
<evidence type="ECO:0000313" key="8">
    <source>
        <dbReference type="EMBL" id="ORC34174.1"/>
    </source>
</evidence>
<dbReference type="Proteomes" id="UP000192343">
    <property type="component" value="Unassembled WGS sequence"/>
</dbReference>
<gene>
    <name evidence="8" type="ORF">B4O97_13575</name>
</gene>
<feature type="transmembrane region" description="Helical" evidence="6">
    <location>
        <begin position="253"/>
        <end position="270"/>
    </location>
</feature>
<evidence type="ECO:0000256" key="3">
    <source>
        <dbReference type="ARBA" id="ARBA00022692"/>
    </source>
</evidence>
<dbReference type="Pfam" id="PF00892">
    <property type="entry name" value="EamA"/>
    <property type="match status" value="2"/>
</dbReference>
<keyword evidence="9" id="KW-1185">Reference proteome</keyword>
<sequence>MMLGQIFALLTAACWAHNSIVYSEAGKRVGSRAVTHVRLWIALPAMLAVHFIVLGRFFPAGFQFSVYLYLLLSGFFGFFIADLLIFKAFVDAGPRETLVIMTLSPIFAALFSWVVLGEVLSPLQILGILATVGGVIWVILEEGARGRGVKSPEASRKRVGALFALGGAFTQALGMMLAKAGLVSGLHPVSANLLRLAAGLAGLILYALIRGSFVRDFAAMKDRTALGLTASGALIGPVLGIVLSLYALSWAPVGIVTALMQTSPILLLPLDHYVFKKRVTPGALAGTLVAVGGTILLFSL</sequence>
<feature type="transmembrane region" description="Helical" evidence="6">
    <location>
        <begin position="193"/>
        <end position="213"/>
    </location>
</feature>
<evidence type="ECO:0000256" key="2">
    <source>
        <dbReference type="ARBA" id="ARBA00022475"/>
    </source>
</evidence>
<feature type="transmembrane region" description="Helical" evidence="6">
    <location>
        <begin position="122"/>
        <end position="140"/>
    </location>
</feature>
<comment type="subcellular location">
    <subcellularLocation>
        <location evidence="1">Cell membrane</location>
        <topology evidence="1">Multi-pass membrane protein</topology>
    </subcellularLocation>
</comment>
<evidence type="ECO:0000256" key="1">
    <source>
        <dbReference type="ARBA" id="ARBA00004651"/>
    </source>
</evidence>
<evidence type="ECO:0000256" key="4">
    <source>
        <dbReference type="ARBA" id="ARBA00022989"/>
    </source>
</evidence>
<feature type="transmembrane region" description="Helical" evidence="6">
    <location>
        <begin position="225"/>
        <end position="247"/>
    </location>
</feature>
<dbReference type="InterPro" id="IPR050638">
    <property type="entry name" value="AA-Vitamin_Transporters"/>
</dbReference>